<protein>
    <submittedName>
        <fullName evidence="2">CSON009524 protein</fullName>
    </submittedName>
</protein>
<dbReference type="VEuPathDB" id="VectorBase:CSON009524"/>
<dbReference type="EMBL" id="UFQT01000037">
    <property type="protein sequence ID" value="SSX18388.1"/>
    <property type="molecule type" value="Genomic_DNA"/>
</dbReference>
<feature type="region of interest" description="Disordered" evidence="1">
    <location>
        <begin position="412"/>
        <end position="462"/>
    </location>
</feature>
<evidence type="ECO:0000313" key="2">
    <source>
        <dbReference type="EMBL" id="SSX18388.1"/>
    </source>
</evidence>
<dbReference type="AlphaFoldDB" id="A0A336LXK3"/>
<name>A0A336LXK3_CULSO</name>
<reference evidence="2" key="1">
    <citation type="submission" date="2018-07" db="EMBL/GenBank/DDBJ databases">
        <authorList>
            <person name="Quirk P.G."/>
            <person name="Krulwich T.A."/>
        </authorList>
    </citation>
    <scope>NUCLEOTIDE SEQUENCE</scope>
</reference>
<feature type="compositionally biased region" description="Polar residues" evidence="1">
    <location>
        <begin position="445"/>
        <end position="462"/>
    </location>
</feature>
<feature type="region of interest" description="Disordered" evidence="1">
    <location>
        <begin position="49"/>
        <end position="127"/>
    </location>
</feature>
<accession>A0A336LXK3</accession>
<feature type="compositionally biased region" description="Low complexity" evidence="1">
    <location>
        <begin position="49"/>
        <end position="59"/>
    </location>
</feature>
<organism evidence="2">
    <name type="scientific">Culicoides sonorensis</name>
    <name type="common">Biting midge</name>
    <dbReference type="NCBI Taxonomy" id="179676"/>
    <lineage>
        <taxon>Eukaryota</taxon>
        <taxon>Metazoa</taxon>
        <taxon>Ecdysozoa</taxon>
        <taxon>Arthropoda</taxon>
        <taxon>Hexapoda</taxon>
        <taxon>Insecta</taxon>
        <taxon>Pterygota</taxon>
        <taxon>Neoptera</taxon>
        <taxon>Endopterygota</taxon>
        <taxon>Diptera</taxon>
        <taxon>Nematocera</taxon>
        <taxon>Chironomoidea</taxon>
        <taxon>Ceratopogonidae</taxon>
        <taxon>Ceratopogoninae</taxon>
        <taxon>Culicoides</taxon>
        <taxon>Monoculicoides</taxon>
    </lineage>
</organism>
<sequence length="462" mass="51515">MALNIAVPLSGVGDLLSENFNLMSPIMSAASSPNNYDCRTSSKVLCSPIESESSGISSLDSEEIKKSSVSSSPTDDEQVSSDQGGTTPPLVKISELSSDQNTHQLLSPKPKHAAKLVTTTENDKKDDAMALKTEEEEKQIDLLEEKVSDSGIDSEENETNDEKLTDYYSIEEQKKLIAKLRIEINGRNILDLGANLNNNNSSNNIWQHQGMYQFAHLPENNLKMFLENRSQYHRLGANGHLQEYALVNCKCCDFIYPNNGYNNINGSTSGNTNSVKTNINGQMTAIDYGTHNTIINPNGKKSGLIANVIANVRINEQPQQMHSPPISRQNMMHSQNNYYSNPAAMNNLLKQQQQFHEPNINFNTTYNNNLTALNRIINNNSNNQMNTNNLLENIAAALLTTTNVGAVNNNNNNNNNGLNHKHFTNNNAHHHFNNNQHQQPYGFGSNHNNHFTSQQSYSYKQF</sequence>
<feature type="compositionally biased region" description="Basic residues" evidence="1">
    <location>
        <begin position="419"/>
        <end position="432"/>
    </location>
</feature>
<gene>
    <name evidence="2" type="primary">CSON009524</name>
</gene>
<feature type="compositionally biased region" description="Polar residues" evidence="1">
    <location>
        <begin position="95"/>
        <end position="105"/>
    </location>
</feature>
<evidence type="ECO:0000256" key="1">
    <source>
        <dbReference type="SAM" id="MobiDB-lite"/>
    </source>
</evidence>
<proteinExistence type="predicted"/>